<sequence>MYKDFYFTINGKDIVFNVSDYGIYTMNVESNRVTYKVTVDVR</sequence>
<dbReference type="EMBL" id="RJNW01000008">
    <property type="protein sequence ID" value="RSI85241.1"/>
    <property type="molecule type" value="Genomic_DNA"/>
</dbReference>
<dbReference type="AlphaFoldDB" id="A0A3R9JR74"/>
<evidence type="ECO:0000313" key="1">
    <source>
        <dbReference type="EMBL" id="RSI85241.1"/>
    </source>
</evidence>
<reference evidence="1 2" key="1">
    <citation type="submission" date="2018-11" db="EMBL/GenBank/DDBJ databases">
        <title>Species Designations Belie Phenotypic and Genotypic Heterogeneity in Oral Streptococci.</title>
        <authorList>
            <person name="Velsko I."/>
        </authorList>
    </citation>
    <scope>NUCLEOTIDE SEQUENCE [LARGE SCALE GENOMIC DNA]</scope>
    <source>
        <strain evidence="1 2">KLC01</strain>
    </source>
</reference>
<comment type="caution">
    <text evidence="1">The sequence shown here is derived from an EMBL/GenBank/DDBJ whole genome shotgun (WGS) entry which is preliminary data.</text>
</comment>
<evidence type="ECO:0000313" key="2">
    <source>
        <dbReference type="Proteomes" id="UP000278063"/>
    </source>
</evidence>
<proteinExistence type="predicted"/>
<accession>A0A3R9JR74</accession>
<dbReference type="Proteomes" id="UP000278063">
    <property type="component" value="Unassembled WGS sequence"/>
</dbReference>
<name>A0A3R9JR74_STRMT</name>
<gene>
    <name evidence="1" type="ORF">D8849_09555</name>
</gene>
<organism evidence="1 2">
    <name type="scientific">Streptococcus mitis</name>
    <dbReference type="NCBI Taxonomy" id="28037"/>
    <lineage>
        <taxon>Bacteria</taxon>
        <taxon>Bacillati</taxon>
        <taxon>Bacillota</taxon>
        <taxon>Bacilli</taxon>
        <taxon>Lactobacillales</taxon>
        <taxon>Streptococcaceae</taxon>
        <taxon>Streptococcus</taxon>
        <taxon>Streptococcus mitis group</taxon>
    </lineage>
</organism>
<protein>
    <submittedName>
        <fullName evidence="1">Uncharacterized protein</fullName>
    </submittedName>
</protein>